<organism evidence="2 3">
    <name type="scientific">Mytilus galloprovincialis</name>
    <name type="common">Mediterranean mussel</name>
    <dbReference type="NCBI Taxonomy" id="29158"/>
    <lineage>
        <taxon>Eukaryota</taxon>
        <taxon>Metazoa</taxon>
        <taxon>Spiralia</taxon>
        <taxon>Lophotrochozoa</taxon>
        <taxon>Mollusca</taxon>
        <taxon>Bivalvia</taxon>
        <taxon>Autobranchia</taxon>
        <taxon>Pteriomorphia</taxon>
        <taxon>Mytilida</taxon>
        <taxon>Mytiloidea</taxon>
        <taxon>Mytilidae</taxon>
        <taxon>Mytilinae</taxon>
        <taxon>Mytilus</taxon>
    </lineage>
</organism>
<feature type="signal peptide" evidence="1">
    <location>
        <begin position="1"/>
        <end position="24"/>
    </location>
</feature>
<dbReference type="AlphaFoldDB" id="A0A8B6CHH8"/>
<dbReference type="EMBL" id="UYJE01001734">
    <property type="protein sequence ID" value="VDI04704.1"/>
    <property type="molecule type" value="Genomic_DNA"/>
</dbReference>
<sequence>MSNTTYLFLLGLVVHIVSFYEADAICSLSCSWIGKTFIRVQDNANFKFSCEDPSTYTMSLGYGKTSTEQCVWLSGAFLVIRRNQHEYRCWKIGHDDNVHVSTFVTPWRFFKQPPATICDVCGGFQKKAVVHFVQGSKPNKHVIERLSRGRIGCNRPKHCPIVNPRVDCPCTGCENAQNDEGMCCPQCKQPYGPSYYKY</sequence>
<dbReference type="Proteomes" id="UP000596742">
    <property type="component" value="Unassembled WGS sequence"/>
</dbReference>
<evidence type="ECO:0000313" key="2">
    <source>
        <dbReference type="EMBL" id="VDI04704.1"/>
    </source>
</evidence>
<proteinExistence type="predicted"/>
<accession>A0A8B6CHH8</accession>
<comment type="caution">
    <text evidence="2">The sequence shown here is derived from an EMBL/GenBank/DDBJ whole genome shotgun (WGS) entry which is preliminary data.</text>
</comment>
<protein>
    <submittedName>
        <fullName evidence="2">Uncharacterized protein</fullName>
    </submittedName>
</protein>
<evidence type="ECO:0000313" key="3">
    <source>
        <dbReference type="Proteomes" id="UP000596742"/>
    </source>
</evidence>
<feature type="chain" id="PRO_5032692805" evidence="1">
    <location>
        <begin position="25"/>
        <end position="198"/>
    </location>
</feature>
<gene>
    <name evidence="2" type="ORF">MGAL_10B063068</name>
</gene>
<keyword evidence="3" id="KW-1185">Reference proteome</keyword>
<name>A0A8B6CHH8_MYTGA</name>
<reference evidence="2" key="1">
    <citation type="submission" date="2018-11" db="EMBL/GenBank/DDBJ databases">
        <authorList>
            <person name="Alioto T."/>
            <person name="Alioto T."/>
        </authorList>
    </citation>
    <scope>NUCLEOTIDE SEQUENCE</scope>
</reference>
<dbReference type="OrthoDB" id="6064432at2759"/>
<keyword evidence="1" id="KW-0732">Signal</keyword>
<evidence type="ECO:0000256" key="1">
    <source>
        <dbReference type="SAM" id="SignalP"/>
    </source>
</evidence>